<dbReference type="Pfam" id="PF26153">
    <property type="entry name" value="LEA-2L_5"/>
    <property type="match status" value="1"/>
</dbReference>
<feature type="domain" description="Tag1-like fifth Ig-like" evidence="3">
    <location>
        <begin position="705"/>
        <end position="823"/>
    </location>
</feature>
<protein>
    <recommendedName>
        <fullName evidence="3">Tag1-like fifth Ig-like domain-containing protein</fullName>
    </recommendedName>
</protein>
<evidence type="ECO:0000313" key="4">
    <source>
        <dbReference type="EMBL" id="KAJ1642740.1"/>
    </source>
</evidence>
<evidence type="ECO:0000256" key="1">
    <source>
        <dbReference type="SAM" id="MobiDB-lite"/>
    </source>
</evidence>
<feature type="region of interest" description="Disordered" evidence="1">
    <location>
        <begin position="21"/>
        <end position="50"/>
    </location>
</feature>
<gene>
    <name evidence="4" type="ORF">LPJ64_005443</name>
</gene>
<dbReference type="GO" id="GO:0000329">
    <property type="term" value="C:fungal-type vacuole membrane"/>
    <property type="evidence" value="ECO:0007669"/>
    <property type="project" value="InterPro"/>
</dbReference>
<sequence length="839" mass="92494">MAAHSVADDIDFASLSTAATTNEEQEPLLFSQQQQQQQQQEQQEWQTDPSQTLEAPLRSDAVPVFAKRLTTVLGLSLAGICMLLGLYILYIILHIPKIIIAVHGNKPELDAASLIDIADESILFSARLQFPQRRHRAMSIPFANITIFHEGDYVGWLAVKDFELGDTLSAIELYEVFYIVDQQAMERLVSETVARRRIAVEAHATVDMSGFGMLLPTVSVRRKVSFMLPPPPSSANYTLHDVSGPFVDDKNGSVTAHATVKASIPFKGISANIDPLCFDISFCDATIASVFTGPATINLSGDVDIFSAINIKRIASNKHEQALADLVRDVASGRDIRFSISGANPDDNCGSSTAPLWLRRALSKAMVPVSIDFNHLPTEQFPALDGLVKDVVVDHFYANWNTSSGFNPWIAVSGQTTVQLPNPYGANFTFEIESLVPRIQLVDDKKRVFATVDTPSIPLQMLQISPLTYSIKYDFDHIGLNVAERRQKQFTYTMQRALIDRHLLVGINGTLDVVFSSSIGRLRIDALPFYRTVDQTFLHQNNTSAEHITEQIADSTADLESIISKLSVGRMHITDTSESLIAMEVDINIDNPFSYGAYLSDIAMHVSFAGLRFAQIGIRELSIKQGTNRVTIHVDFYNHPKDPRQRMMFLQASSGKPMTIEISGFPNCTSIAPLEASLREFSQKVTIDTAKLKNGHGRLALEQLPKVLREVVFHAFSLSVEATVVNPVSGAGIWLQAIEAIGYHNGDIPLGTLSYNFMADASRRMPASSNGFLLPFNQSVTTPRLPIIANETSIGWDVVRRAIGGTLDVDVFTNIQILVGKAQFNITAMGKNAPVKIRF</sequence>
<dbReference type="AlphaFoldDB" id="A0A9W7XEF4"/>
<evidence type="ECO:0000259" key="3">
    <source>
        <dbReference type="Pfam" id="PF26153"/>
    </source>
</evidence>
<proteinExistence type="predicted"/>
<organism evidence="4 5">
    <name type="scientific">Coemansia asiatica</name>
    <dbReference type="NCBI Taxonomy" id="1052880"/>
    <lineage>
        <taxon>Eukaryota</taxon>
        <taxon>Fungi</taxon>
        <taxon>Fungi incertae sedis</taxon>
        <taxon>Zoopagomycota</taxon>
        <taxon>Kickxellomycotina</taxon>
        <taxon>Kickxellomycetes</taxon>
        <taxon>Kickxellales</taxon>
        <taxon>Kickxellaceae</taxon>
        <taxon>Coemansia</taxon>
    </lineage>
</organism>
<keyword evidence="2" id="KW-0812">Transmembrane</keyword>
<dbReference type="Proteomes" id="UP001145021">
    <property type="component" value="Unassembled WGS sequence"/>
</dbReference>
<keyword evidence="5" id="KW-1185">Reference proteome</keyword>
<dbReference type="PANTHER" id="PTHR35895">
    <property type="entry name" value="CHROMOSOME 16, WHOLE GENOME SHOTGUN SEQUENCE"/>
    <property type="match status" value="1"/>
</dbReference>
<feature type="transmembrane region" description="Helical" evidence="2">
    <location>
        <begin position="72"/>
        <end position="93"/>
    </location>
</feature>
<keyword evidence="2" id="KW-0472">Membrane</keyword>
<accession>A0A9W7XEF4</accession>
<evidence type="ECO:0000313" key="5">
    <source>
        <dbReference type="Proteomes" id="UP001145021"/>
    </source>
</evidence>
<dbReference type="EMBL" id="JANBOH010000346">
    <property type="protein sequence ID" value="KAJ1642740.1"/>
    <property type="molecule type" value="Genomic_DNA"/>
</dbReference>
<feature type="compositionally biased region" description="Low complexity" evidence="1">
    <location>
        <begin position="32"/>
        <end position="46"/>
    </location>
</feature>
<comment type="caution">
    <text evidence="4">The sequence shown here is derived from an EMBL/GenBank/DDBJ whole genome shotgun (WGS) entry which is preliminary data.</text>
</comment>
<dbReference type="InterPro" id="IPR046368">
    <property type="entry name" value="Tag1"/>
</dbReference>
<dbReference type="Gene3D" id="2.60.40.1820">
    <property type="match status" value="1"/>
</dbReference>
<dbReference type="InterPro" id="IPR059066">
    <property type="entry name" value="Ig_Tag1-like_5th"/>
</dbReference>
<keyword evidence="2" id="KW-1133">Transmembrane helix</keyword>
<reference evidence="4" key="1">
    <citation type="submission" date="2022-07" db="EMBL/GenBank/DDBJ databases">
        <title>Phylogenomic reconstructions and comparative analyses of Kickxellomycotina fungi.</title>
        <authorList>
            <person name="Reynolds N.K."/>
            <person name="Stajich J.E."/>
            <person name="Barry K."/>
            <person name="Grigoriev I.V."/>
            <person name="Crous P."/>
            <person name="Smith M.E."/>
        </authorList>
    </citation>
    <scope>NUCLEOTIDE SEQUENCE</scope>
    <source>
        <strain evidence="4">NBRC 105413</strain>
    </source>
</reference>
<evidence type="ECO:0000256" key="2">
    <source>
        <dbReference type="SAM" id="Phobius"/>
    </source>
</evidence>
<name>A0A9W7XEF4_9FUNG</name>
<dbReference type="PANTHER" id="PTHR35895:SF1">
    <property type="entry name" value="LIPID-BINDING SERUM GLYCOPROTEIN C-TERMINAL DOMAIN-CONTAINING PROTEIN"/>
    <property type="match status" value="1"/>
</dbReference>